<proteinExistence type="inferred from homology"/>
<accession>A0A6U0T1I4</accession>
<gene>
    <name evidence="5" type="ORF">EANT1437_LOCUS12795</name>
    <name evidence="6" type="ORF">EANT1437_LOCUS12796</name>
</gene>
<dbReference type="EMBL" id="HBHI01024910">
    <property type="protein sequence ID" value="CAD9692088.1"/>
    <property type="molecule type" value="Transcribed_RNA"/>
</dbReference>
<dbReference type="PANTHER" id="PTHR11592:SF78">
    <property type="entry name" value="GLUTATHIONE PEROXIDASE"/>
    <property type="match status" value="1"/>
</dbReference>
<dbReference type="Pfam" id="PF00255">
    <property type="entry name" value="GSHPx"/>
    <property type="match status" value="1"/>
</dbReference>
<reference evidence="6" key="1">
    <citation type="submission" date="2021-01" db="EMBL/GenBank/DDBJ databases">
        <authorList>
            <person name="Corre E."/>
            <person name="Pelletier E."/>
            <person name="Niang G."/>
            <person name="Scheremetjew M."/>
            <person name="Finn R."/>
            <person name="Kale V."/>
            <person name="Holt S."/>
            <person name="Cochrane G."/>
            <person name="Meng A."/>
            <person name="Brown T."/>
            <person name="Cohen L."/>
        </authorList>
    </citation>
    <scope>NUCLEOTIDE SEQUENCE</scope>
    <source>
        <strain evidence="6">CCMP1452</strain>
    </source>
</reference>
<keyword evidence="3" id="KW-0560">Oxidoreductase</keyword>
<protein>
    <submittedName>
        <fullName evidence="6">Uncharacterized protein</fullName>
    </submittedName>
</protein>
<sequence length="206" mass="24228">MGLVRKMHKITFYIAIFLLYCGKLSAEETSPENKPTGRVKYIDIDPDNEEQYHDLEAKDWKGKTKRFENFEGYVTVVLNMQWNWSTVRANLMKIEHIHSLYPYVSEFMVFPTNIPCTGDDELTMREKTLTELYDWKINIMETVKINGDDTHPVFKYLKRVFEVENLNENYATYFFISPDGDQISKVDGAAISFIQQGVNEYVKKYI</sequence>
<keyword evidence="4" id="KW-0732">Signal</keyword>
<dbReference type="Gene3D" id="3.40.30.10">
    <property type="entry name" value="Glutaredoxin"/>
    <property type="match status" value="1"/>
</dbReference>
<dbReference type="InterPro" id="IPR000889">
    <property type="entry name" value="Glutathione_peroxidase"/>
</dbReference>
<dbReference type="GO" id="GO:0006979">
    <property type="term" value="P:response to oxidative stress"/>
    <property type="evidence" value="ECO:0007669"/>
    <property type="project" value="InterPro"/>
</dbReference>
<dbReference type="GO" id="GO:0004601">
    <property type="term" value="F:peroxidase activity"/>
    <property type="evidence" value="ECO:0007669"/>
    <property type="project" value="UniProtKB-KW"/>
</dbReference>
<feature type="signal peptide" evidence="4">
    <location>
        <begin position="1"/>
        <end position="26"/>
    </location>
</feature>
<dbReference type="SUPFAM" id="SSF52833">
    <property type="entry name" value="Thioredoxin-like"/>
    <property type="match status" value="1"/>
</dbReference>
<name>A0A6U0T1I4_9STRA</name>
<evidence type="ECO:0000256" key="1">
    <source>
        <dbReference type="ARBA" id="ARBA00006926"/>
    </source>
</evidence>
<dbReference type="EMBL" id="HBHI01024911">
    <property type="protein sequence ID" value="CAD9692091.1"/>
    <property type="molecule type" value="Transcribed_RNA"/>
</dbReference>
<keyword evidence="2" id="KW-0575">Peroxidase</keyword>
<dbReference type="InterPro" id="IPR036249">
    <property type="entry name" value="Thioredoxin-like_sf"/>
</dbReference>
<dbReference type="AlphaFoldDB" id="A0A6U0T1I4"/>
<feature type="chain" id="PRO_5036191878" evidence="4">
    <location>
        <begin position="27"/>
        <end position="206"/>
    </location>
</feature>
<evidence type="ECO:0000256" key="4">
    <source>
        <dbReference type="SAM" id="SignalP"/>
    </source>
</evidence>
<comment type="similarity">
    <text evidence="1">Belongs to the glutathione peroxidase family.</text>
</comment>
<organism evidence="6">
    <name type="scientific">Eucampia antarctica</name>
    <dbReference type="NCBI Taxonomy" id="49252"/>
    <lineage>
        <taxon>Eukaryota</taxon>
        <taxon>Sar</taxon>
        <taxon>Stramenopiles</taxon>
        <taxon>Ochrophyta</taxon>
        <taxon>Bacillariophyta</taxon>
        <taxon>Mediophyceae</taxon>
        <taxon>Biddulphiophycidae</taxon>
        <taxon>Hemiaulales</taxon>
        <taxon>Hemiaulaceae</taxon>
        <taxon>Eucampia</taxon>
    </lineage>
</organism>
<evidence type="ECO:0000256" key="2">
    <source>
        <dbReference type="ARBA" id="ARBA00022559"/>
    </source>
</evidence>
<dbReference type="PANTHER" id="PTHR11592">
    <property type="entry name" value="GLUTATHIONE PEROXIDASE"/>
    <property type="match status" value="1"/>
</dbReference>
<evidence type="ECO:0000256" key="3">
    <source>
        <dbReference type="ARBA" id="ARBA00023002"/>
    </source>
</evidence>
<evidence type="ECO:0000313" key="5">
    <source>
        <dbReference type="EMBL" id="CAD9692088.1"/>
    </source>
</evidence>
<evidence type="ECO:0000313" key="6">
    <source>
        <dbReference type="EMBL" id="CAD9692091.1"/>
    </source>
</evidence>